<evidence type="ECO:0000259" key="2">
    <source>
        <dbReference type="PROSITE" id="PS50213"/>
    </source>
</evidence>
<protein>
    <submittedName>
        <fullName evidence="3">Fasciclin domain-containing protein</fullName>
    </submittedName>
</protein>
<evidence type="ECO:0000313" key="4">
    <source>
        <dbReference type="Proteomes" id="UP000800981"/>
    </source>
</evidence>
<name>A0ABX0GZE2_9ACTN</name>
<accession>A0ABX0GZE2</accession>
<gene>
    <name evidence="3" type="ORF">G9H71_14290</name>
</gene>
<comment type="caution">
    <text evidence="3">The sequence shown here is derived from an EMBL/GenBank/DDBJ whole genome shotgun (WGS) entry which is preliminary data.</text>
</comment>
<evidence type="ECO:0000256" key="1">
    <source>
        <dbReference type="SAM" id="SignalP"/>
    </source>
</evidence>
<dbReference type="SUPFAM" id="SSF82153">
    <property type="entry name" value="FAS1 domain"/>
    <property type="match status" value="1"/>
</dbReference>
<reference evidence="3 4" key="1">
    <citation type="submission" date="2020-03" db="EMBL/GenBank/DDBJ databases">
        <title>Two novel Motilibacter sp.</title>
        <authorList>
            <person name="Liu S."/>
        </authorList>
    </citation>
    <scope>NUCLEOTIDE SEQUENCE [LARGE SCALE GENOMIC DNA]</scope>
    <source>
        <strain evidence="3 4">E257</strain>
    </source>
</reference>
<dbReference type="Pfam" id="PF02469">
    <property type="entry name" value="Fasciclin"/>
    <property type="match status" value="1"/>
</dbReference>
<dbReference type="SMART" id="SM00554">
    <property type="entry name" value="FAS1"/>
    <property type="match status" value="1"/>
</dbReference>
<dbReference type="EMBL" id="JAANNP010000013">
    <property type="protein sequence ID" value="NHC14954.1"/>
    <property type="molecule type" value="Genomic_DNA"/>
</dbReference>
<keyword evidence="1" id="KW-0732">Signal</keyword>
<evidence type="ECO:0000313" key="3">
    <source>
        <dbReference type="EMBL" id="NHC14954.1"/>
    </source>
</evidence>
<organism evidence="3 4">
    <name type="scientific">Motilibacter deserti</name>
    <dbReference type="NCBI Taxonomy" id="2714956"/>
    <lineage>
        <taxon>Bacteria</taxon>
        <taxon>Bacillati</taxon>
        <taxon>Actinomycetota</taxon>
        <taxon>Actinomycetes</taxon>
        <taxon>Motilibacterales</taxon>
        <taxon>Motilibacteraceae</taxon>
        <taxon>Motilibacter</taxon>
    </lineage>
</organism>
<dbReference type="Gene3D" id="2.30.180.10">
    <property type="entry name" value="FAS1 domain"/>
    <property type="match status" value="1"/>
</dbReference>
<feature type="domain" description="FAS1" evidence="2">
    <location>
        <begin position="43"/>
        <end position="201"/>
    </location>
</feature>
<dbReference type="RefSeq" id="WP_166282969.1">
    <property type="nucleotide sequence ID" value="NZ_JAANNP010000013.1"/>
</dbReference>
<dbReference type="Proteomes" id="UP000800981">
    <property type="component" value="Unassembled WGS sequence"/>
</dbReference>
<feature type="signal peptide" evidence="1">
    <location>
        <begin position="1"/>
        <end position="29"/>
    </location>
</feature>
<keyword evidence="4" id="KW-1185">Reference proteome</keyword>
<dbReference type="PROSITE" id="PS50213">
    <property type="entry name" value="FAS1"/>
    <property type="match status" value="1"/>
</dbReference>
<dbReference type="InterPro" id="IPR000782">
    <property type="entry name" value="FAS1_domain"/>
</dbReference>
<feature type="chain" id="PRO_5045342188" evidence="1">
    <location>
        <begin position="30"/>
        <end position="204"/>
    </location>
</feature>
<proteinExistence type="predicted"/>
<dbReference type="InterPro" id="IPR036378">
    <property type="entry name" value="FAS1_dom_sf"/>
</dbReference>
<sequence>MHMRRLLATSAAAALLGSAAVATAPSASAADLGTVPLASVLLGSGGPTYDRNDDDYDIVSGAVLAVLAAKPSSPLALLADGTVPLTAFLPDDRAFRKLVISVTGSSVKAEQANLAVVASLGIDAVESVLLYHVVPATVDATTAGQADGVNLATVAGPSFTVDVGQSIRLVDGSSATKDAKVKVADVNVGNRQVAHGLDRVLLPS</sequence>